<keyword evidence="3" id="KW-0418">Kinase</keyword>
<dbReference type="RefSeq" id="XP_038058551.1">
    <property type="nucleotide sequence ID" value="XM_038202623.1"/>
</dbReference>
<dbReference type="SUPFAM" id="SSF56112">
    <property type="entry name" value="Protein kinase-like (PK-like)"/>
    <property type="match status" value="1"/>
</dbReference>
<dbReference type="InterPro" id="IPR001245">
    <property type="entry name" value="Ser-Thr/Tyr_kinase_cat_dom"/>
</dbReference>
<dbReference type="Gene3D" id="3.30.200.20">
    <property type="entry name" value="Phosphorylase Kinase, domain 1"/>
    <property type="match status" value="1"/>
</dbReference>
<keyword evidence="8" id="KW-1185">Reference proteome</keyword>
<evidence type="ECO:0000259" key="6">
    <source>
        <dbReference type="PROSITE" id="PS51126"/>
    </source>
</evidence>
<protein>
    <recommendedName>
        <fullName evidence="9">Protein kinase domain-containing protein</fullName>
    </recommendedName>
</protein>
<name>A0A914A572_PATMI</name>
<evidence type="ECO:0000256" key="1">
    <source>
        <dbReference type="ARBA" id="ARBA00022679"/>
    </source>
</evidence>
<dbReference type="GO" id="GO:0004674">
    <property type="term" value="F:protein serine/threonine kinase activity"/>
    <property type="evidence" value="ECO:0007669"/>
    <property type="project" value="TreeGrafter"/>
</dbReference>
<dbReference type="PANTHER" id="PTHR44329">
    <property type="entry name" value="SERINE/THREONINE-PROTEIN KINASE TNNI3K-RELATED"/>
    <property type="match status" value="1"/>
</dbReference>
<keyword evidence="4" id="KW-0067">ATP-binding</keyword>
<dbReference type="GeneID" id="119729829"/>
<evidence type="ECO:0000256" key="4">
    <source>
        <dbReference type="ARBA" id="ARBA00022840"/>
    </source>
</evidence>
<dbReference type="GO" id="GO:0005524">
    <property type="term" value="F:ATP binding"/>
    <property type="evidence" value="ECO:0007669"/>
    <property type="project" value="UniProtKB-KW"/>
</dbReference>
<dbReference type="InterPro" id="IPR011009">
    <property type="entry name" value="Kinase-like_dom_sf"/>
</dbReference>
<keyword evidence="1" id="KW-0808">Transferase</keyword>
<dbReference type="InterPro" id="IPR002710">
    <property type="entry name" value="Dilute_dom"/>
</dbReference>
<dbReference type="InterPro" id="IPR051681">
    <property type="entry name" value="Ser/Thr_Kinases-Pseudokinases"/>
</dbReference>
<dbReference type="OrthoDB" id="6108017at2759"/>
<accession>A0A914A572</accession>
<sequence>MEEEGYNIIPESELAHLKPIGSRESSNSTVYTALWTHEGAERMVAAKSCNKFREEEVKILAALRHKNVIKFLGLVKQKFPPDGFFIVTELAEKGSLWYVIAQNRGNWQEYKKPVWMKWAKEGAEALMYIHQKNYQHGDVKSPNSVITADDTLKICDLGTARKYNCTASTNTVRGSYPWMAPEAMGVSERQEVDGQTRKACKVTAKADVFSYAVVLWELITGKVPHEEKRGQFEIYLAVVKKKERLEIPTECPDTSLAELMARCWDADHRQRPDMKEVHQFLVEFDATDATTPTSLSKTTAASHHSAPANISNRKRRQIAPAIVSMKKREILGMLEYRQEDDVKIIKTIIIDFNPKNAESHLPGLPAYIIFMCIRHADDINDDRKVKALLTGVVNGIKKTVTNHFEDFEYVSFWLTNTIRLMHTLMQYSGEENLSSQNTHRQNEHCLRNFDLSEYRQVMNDLGVHIYQMLVDIIKNKLQPKIVPAMLETDVAGLFTIHDSQNITVESLIDQLTTFLTVMNNHGMDPEVVRQAIKQSLYLVTANYINDMLLWKDRCFGAKGVQIRYIVSELEKWLQSSKLYDHSMEETLEPLVQIAQLLQAEKTTE</sequence>
<dbReference type="PANTHER" id="PTHR44329:SF288">
    <property type="entry name" value="MITOGEN-ACTIVATED PROTEIN KINASE KINASE KINASE 20"/>
    <property type="match status" value="1"/>
</dbReference>
<dbReference type="SMART" id="SM01132">
    <property type="entry name" value="DIL"/>
    <property type="match status" value="1"/>
</dbReference>
<evidence type="ECO:0000256" key="2">
    <source>
        <dbReference type="ARBA" id="ARBA00022741"/>
    </source>
</evidence>
<evidence type="ECO:0000256" key="3">
    <source>
        <dbReference type="ARBA" id="ARBA00022777"/>
    </source>
</evidence>
<evidence type="ECO:0008006" key="9">
    <source>
        <dbReference type="Google" id="ProtNLM"/>
    </source>
</evidence>
<evidence type="ECO:0000259" key="5">
    <source>
        <dbReference type="PROSITE" id="PS50011"/>
    </source>
</evidence>
<organism evidence="7 8">
    <name type="scientific">Patiria miniata</name>
    <name type="common">Bat star</name>
    <name type="synonym">Asterina miniata</name>
    <dbReference type="NCBI Taxonomy" id="46514"/>
    <lineage>
        <taxon>Eukaryota</taxon>
        <taxon>Metazoa</taxon>
        <taxon>Echinodermata</taxon>
        <taxon>Eleutherozoa</taxon>
        <taxon>Asterozoa</taxon>
        <taxon>Asteroidea</taxon>
        <taxon>Valvatacea</taxon>
        <taxon>Valvatida</taxon>
        <taxon>Asterinidae</taxon>
        <taxon>Patiria</taxon>
    </lineage>
</organism>
<reference evidence="7" key="1">
    <citation type="submission" date="2022-11" db="UniProtKB">
        <authorList>
            <consortium name="EnsemblMetazoa"/>
        </authorList>
    </citation>
    <scope>IDENTIFICATION</scope>
</reference>
<dbReference type="SMART" id="SM00220">
    <property type="entry name" value="S_TKc"/>
    <property type="match status" value="1"/>
</dbReference>
<dbReference type="Proteomes" id="UP000887568">
    <property type="component" value="Unplaced"/>
</dbReference>
<evidence type="ECO:0000313" key="7">
    <source>
        <dbReference type="EnsemblMetazoa" id="XP_038058551.1"/>
    </source>
</evidence>
<dbReference type="Pfam" id="PF07714">
    <property type="entry name" value="PK_Tyr_Ser-Thr"/>
    <property type="match status" value="1"/>
</dbReference>
<dbReference type="Pfam" id="PF01843">
    <property type="entry name" value="DIL"/>
    <property type="match status" value="1"/>
</dbReference>
<dbReference type="EnsemblMetazoa" id="XM_038202623.1">
    <property type="protein sequence ID" value="XP_038058551.1"/>
    <property type="gene ID" value="LOC119729829"/>
</dbReference>
<dbReference type="PROSITE" id="PS50011">
    <property type="entry name" value="PROTEIN_KINASE_DOM"/>
    <property type="match status" value="1"/>
</dbReference>
<keyword evidence="2" id="KW-0547">Nucleotide-binding</keyword>
<evidence type="ECO:0000313" key="8">
    <source>
        <dbReference type="Proteomes" id="UP000887568"/>
    </source>
</evidence>
<feature type="domain" description="Dilute" evidence="6">
    <location>
        <begin position="390"/>
        <end position="604"/>
    </location>
</feature>
<feature type="domain" description="Protein kinase" evidence="5">
    <location>
        <begin position="1"/>
        <end position="281"/>
    </location>
</feature>
<dbReference type="AlphaFoldDB" id="A0A914A572"/>
<dbReference type="InterPro" id="IPR000719">
    <property type="entry name" value="Prot_kinase_dom"/>
</dbReference>
<dbReference type="Gene3D" id="1.10.510.10">
    <property type="entry name" value="Transferase(Phosphotransferase) domain 1"/>
    <property type="match status" value="1"/>
</dbReference>
<proteinExistence type="predicted"/>
<dbReference type="PROSITE" id="PS51126">
    <property type="entry name" value="DILUTE"/>
    <property type="match status" value="1"/>
</dbReference>